<dbReference type="Proteomes" id="UP001165740">
    <property type="component" value="Chromosome 17"/>
</dbReference>
<proteinExistence type="predicted"/>
<dbReference type="RefSeq" id="XP_055872512.1">
    <property type="nucleotide sequence ID" value="XM_056016537.1"/>
</dbReference>
<protein>
    <submittedName>
        <fullName evidence="2">Uncharacterized protein LOC129923803 isoform X1</fullName>
    </submittedName>
</protein>
<dbReference type="GeneID" id="129923803"/>
<name>A0A9W2ZC22_BIOGL</name>
<organism evidence="1 2">
    <name type="scientific">Biomphalaria glabrata</name>
    <name type="common">Bloodfluke planorb</name>
    <name type="synonym">Freshwater snail</name>
    <dbReference type="NCBI Taxonomy" id="6526"/>
    <lineage>
        <taxon>Eukaryota</taxon>
        <taxon>Metazoa</taxon>
        <taxon>Spiralia</taxon>
        <taxon>Lophotrochozoa</taxon>
        <taxon>Mollusca</taxon>
        <taxon>Gastropoda</taxon>
        <taxon>Heterobranchia</taxon>
        <taxon>Euthyneura</taxon>
        <taxon>Panpulmonata</taxon>
        <taxon>Hygrophila</taxon>
        <taxon>Lymnaeoidea</taxon>
        <taxon>Planorbidae</taxon>
        <taxon>Biomphalaria</taxon>
    </lineage>
</organism>
<sequence length="146" mass="16735">MHGLVKLKIRSTFSLVVYSKAAKSRYKPYINVQKNVDSSNNHPCPAAYVGESYQLHCPAVSNQEKSLIVWNRDDSQNRSYGEVSRCYFNSTCFTKNTSRIYVNATSSWKSPYSYTIRSPTSLRMIETQSSPVLPSTIHRHHLNQRP</sequence>
<accession>A0A9W2ZC22</accession>
<evidence type="ECO:0000313" key="1">
    <source>
        <dbReference type="Proteomes" id="UP001165740"/>
    </source>
</evidence>
<reference evidence="2" key="1">
    <citation type="submission" date="2025-08" db="UniProtKB">
        <authorList>
            <consortium name="RefSeq"/>
        </authorList>
    </citation>
    <scope>IDENTIFICATION</scope>
</reference>
<keyword evidence="1" id="KW-1185">Reference proteome</keyword>
<dbReference type="AlphaFoldDB" id="A0A9W2ZC22"/>
<evidence type="ECO:0000313" key="2">
    <source>
        <dbReference type="RefSeq" id="XP_055872512.1"/>
    </source>
</evidence>
<gene>
    <name evidence="2" type="primary">LOC129923803</name>
</gene>